<sequence>MLAKIRFKKDVSEALQEYGVKRGDYRGLLNRTANSLSSGKGKHAIRTTLVEVFKPDQYDVIEIILDIQCLTQEIGEINVISEYAKNLKNTLTHRTDVQIGKHVVKIITWL</sequence>
<accession>A0ABR8T3M2</accession>
<proteinExistence type="predicted"/>
<dbReference type="RefSeq" id="WP_191803378.1">
    <property type="nucleotide sequence ID" value="NZ_JACSQL010000011.1"/>
</dbReference>
<organism evidence="1 2">
    <name type="scientific">Paenibacillus gallinarum</name>
    <dbReference type="NCBI Taxonomy" id="2762232"/>
    <lineage>
        <taxon>Bacteria</taxon>
        <taxon>Bacillati</taxon>
        <taxon>Bacillota</taxon>
        <taxon>Bacilli</taxon>
        <taxon>Bacillales</taxon>
        <taxon>Paenibacillaceae</taxon>
        <taxon>Paenibacillus</taxon>
    </lineage>
</organism>
<evidence type="ECO:0000313" key="2">
    <source>
        <dbReference type="Proteomes" id="UP000608071"/>
    </source>
</evidence>
<name>A0ABR8T3M2_9BACL</name>
<dbReference type="Proteomes" id="UP000608071">
    <property type="component" value="Unassembled WGS sequence"/>
</dbReference>
<evidence type="ECO:0000313" key="1">
    <source>
        <dbReference type="EMBL" id="MBD7970368.1"/>
    </source>
</evidence>
<protein>
    <submittedName>
        <fullName evidence="1">Uncharacterized protein</fullName>
    </submittedName>
</protein>
<gene>
    <name evidence="1" type="ORF">H9647_20070</name>
</gene>
<keyword evidence="2" id="KW-1185">Reference proteome</keyword>
<comment type="caution">
    <text evidence="1">The sequence shown here is derived from an EMBL/GenBank/DDBJ whole genome shotgun (WGS) entry which is preliminary data.</text>
</comment>
<dbReference type="EMBL" id="JACSQL010000011">
    <property type="protein sequence ID" value="MBD7970368.1"/>
    <property type="molecule type" value="Genomic_DNA"/>
</dbReference>
<reference evidence="1 2" key="1">
    <citation type="submission" date="2020-08" db="EMBL/GenBank/DDBJ databases">
        <title>A Genomic Blueprint of the Chicken Gut Microbiome.</title>
        <authorList>
            <person name="Gilroy R."/>
            <person name="Ravi A."/>
            <person name="Getino M."/>
            <person name="Pursley I."/>
            <person name="Horton D.L."/>
            <person name="Alikhan N.-F."/>
            <person name="Baker D."/>
            <person name="Gharbi K."/>
            <person name="Hall N."/>
            <person name="Watson M."/>
            <person name="Adriaenssens E.M."/>
            <person name="Foster-Nyarko E."/>
            <person name="Jarju S."/>
            <person name="Secka A."/>
            <person name="Antonio M."/>
            <person name="Oren A."/>
            <person name="Chaudhuri R."/>
            <person name="La Ragione R.M."/>
            <person name="Hildebrand F."/>
            <person name="Pallen M.J."/>
        </authorList>
    </citation>
    <scope>NUCLEOTIDE SEQUENCE [LARGE SCALE GENOMIC DNA]</scope>
    <source>
        <strain evidence="1 2">Sa2BVA9</strain>
    </source>
</reference>